<keyword evidence="2" id="KW-0413">Isomerase</keyword>
<dbReference type="Proteomes" id="UP001146120">
    <property type="component" value="Unassembled WGS sequence"/>
</dbReference>
<reference evidence="5" key="1">
    <citation type="submission" date="2022-11" db="EMBL/GenBank/DDBJ databases">
        <authorList>
            <person name="Morgan W.R."/>
            <person name="Tartar A."/>
        </authorList>
    </citation>
    <scope>NUCLEOTIDE SEQUENCE</scope>
    <source>
        <strain evidence="5">ARSEF 373</strain>
    </source>
</reference>
<dbReference type="InterPro" id="IPR020103">
    <property type="entry name" value="PsdUridine_synth_cat_dom_sf"/>
</dbReference>
<dbReference type="GO" id="GO:0005634">
    <property type="term" value="C:nucleus"/>
    <property type="evidence" value="ECO:0007669"/>
    <property type="project" value="TreeGrafter"/>
</dbReference>
<dbReference type="InterPro" id="IPR042214">
    <property type="entry name" value="TruD_catalytic"/>
</dbReference>
<keyword evidence="6" id="KW-1185">Reference proteome</keyword>
<dbReference type="PIRSF" id="PIRSF037016">
    <property type="entry name" value="Pseudouridin_synth_euk_prd"/>
    <property type="match status" value="1"/>
</dbReference>
<accession>A0AAV2ZCH4</accession>
<protein>
    <recommendedName>
        <fullName evidence="4">TRUD domain-containing protein</fullName>
    </recommendedName>
</protein>
<dbReference type="Gene3D" id="3.30.2350.20">
    <property type="entry name" value="TruD, catalytic domain"/>
    <property type="match status" value="2"/>
</dbReference>
<dbReference type="PANTHER" id="PTHR13326">
    <property type="entry name" value="TRNA PSEUDOURIDINE SYNTHASE D"/>
    <property type="match status" value="1"/>
</dbReference>
<dbReference type="GO" id="GO:0003723">
    <property type="term" value="F:RNA binding"/>
    <property type="evidence" value="ECO:0007669"/>
    <property type="project" value="InterPro"/>
</dbReference>
<evidence type="ECO:0000259" key="4">
    <source>
        <dbReference type="PROSITE" id="PS50984"/>
    </source>
</evidence>
<sequence length="844" mass="93267">MEARRPAHGHYGRHQGHHGGKRFGRGGHGHHGRGGSHGGGSGSGSGGGGGGRGSYWFKAEGYNDHQAVSIDESVVGISGFLSREQEGFTGIVKQRFSDFVVHELAKNGQPVVLTNLLKRKKSVFVHAVEQIVGFAYGEAAVPAASGSNGLNRFSSSFPREAQAIGHGERALPPLETIKAVRELGRRLQQTSVENAARGQKESEAYNLRKLVQHVTMELGKKMGKEFEDFLGRVQQAKATEAQAGGATSAAPVRLALASSSNGTNGDGADDLVFYIGGLDEKEDRVFIHETMRRYGTALITADTITSADGSQVIRVHRAHNGPAKKGERDPRRDWPVDQPDYLQFVLYKRNKDIVPVINQISSILKIPPSTFSYADVKDKRGITTQLCTAYRLQMEKFQSLVRKDSHKSIEEQQYVVGNAKYVNNKISLGDYGGNRFSMVIRSLPDDATISDAAVADAVRHWESRGFINFFGLHRFGANSTLLHVIGRAVLRKDFRMASLLLLRPQEGEASKIRQAREHFRQHKDVAAGLRMLPPFLVPERAILEGLQQHGIEAHELAFRCIPLHIRVSYVEAYQQYVWNQMASQRIAIYSSTKAEIGDLVFEKQANDEVQEPARKKLRRGRHGHKMADHNEAPLPSVIVLTRENVDQYTIDDVVLPLPGFGIKYPTNEIGTKYQKLLATDGVDFASWANSSPPANPYDLVGSYRHVVNKPTRVKFELKRYEDATKPLLLNDIDCLLHKTHADGVKQGEDAPKMPHRALLLHFDLKVASDASIAVRELLKQSSSMHVQWQLENENAAATKSKATITLTPEATTKNLGDAKQSTKIIAQKKTQVAIGRPGFSLGKR</sequence>
<dbReference type="InterPro" id="IPR011760">
    <property type="entry name" value="PsdUridine_synth_TruD_insert"/>
</dbReference>
<dbReference type="GO" id="GO:0001522">
    <property type="term" value="P:pseudouridine synthesis"/>
    <property type="evidence" value="ECO:0007669"/>
    <property type="project" value="InterPro"/>
</dbReference>
<dbReference type="GO" id="GO:0009982">
    <property type="term" value="F:pseudouridine synthase activity"/>
    <property type="evidence" value="ECO:0007669"/>
    <property type="project" value="InterPro"/>
</dbReference>
<dbReference type="Pfam" id="PF01142">
    <property type="entry name" value="TruD"/>
    <property type="match status" value="1"/>
</dbReference>
<evidence type="ECO:0000313" key="5">
    <source>
        <dbReference type="EMBL" id="DBA03675.1"/>
    </source>
</evidence>
<dbReference type="PANTHER" id="PTHR13326:SF21">
    <property type="entry name" value="PSEUDOURIDYLATE SYNTHASE PUS7L"/>
    <property type="match status" value="1"/>
</dbReference>
<comment type="similarity">
    <text evidence="1">Belongs to the pseudouridine synthase TruD family.</text>
</comment>
<evidence type="ECO:0000256" key="3">
    <source>
        <dbReference type="SAM" id="MobiDB-lite"/>
    </source>
</evidence>
<gene>
    <name evidence="5" type="ORF">N0F65_004092</name>
</gene>
<feature type="compositionally biased region" description="Basic residues" evidence="3">
    <location>
        <begin position="1"/>
        <end position="34"/>
    </location>
</feature>
<dbReference type="AlphaFoldDB" id="A0AAV2ZCH4"/>
<feature type="region of interest" description="Disordered" evidence="3">
    <location>
        <begin position="1"/>
        <end position="49"/>
    </location>
</feature>
<organism evidence="5 6">
    <name type="scientific">Lagenidium giganteum</name>
    <dbReference type="NCBI Taxonomy" id="4803"/>
    <lineage>
        <taxon>Eukaryota</taxon>
        <taxon>Sar</taxon>
        <taxon>Stramenopiles</taxon>
        <taxon>Oomycota</taxon>
        <taxon>Peronosporomycetes</taxon>
        <taxon>Pythiales</taxon>
        <taxon>Pythiaceae</taxon>
    </lineage>
</organism>
<comment type="caution">
    <text evidence="5">The sequence shown here is derived from an EMBL/GenBank/DDBJ whole genome shotgun (WGS) entry which is preliminary data.</text>
</comment>
<dbReference type="EMBL" id="DAKRPA010000016">
    <property type="protein sequence ID" value="DBA03675.1"/>
    <property type="molecule type" value="Genomic_DNA"/>
</dbReference>
<proteinExistence type="inferred from homology"/>
<evidence type="ECO:0000313" key="6">
    <source>
        <dbReference type="Proteomes" id="UP001146120"/>
    </source>
</evidence>
<name>A0AAV2ZCH4_9STRA</name>
<dbReference type="CDD" id="cd02576">
    <property type="entry name" value="PseudoU_synth_ScPUS7"/>
    <property type="match status" value="1"/>
</dbReference>
<feature type="compositionally biased region" description="Gly residues" evidence="3">
    <location>
        <begin position="35"/>
        <end position="49"/>
    </location>
</feature>
<reference evidence="5" key="2">
    <citation type="journal article" date="2023" name="Microbiol Resour">
        <title>Decontamination and Annotation of the Draft Genome Sequence of the Oomycete Lagenidium giganteum ARSEF 373.</title>
        <authorList>
            <person name="Morgan W.R."/>
            <person name="Tartar A."/>
        </authorList>
    </citation>
    <scope>NUCLEOTIDE SEQUENCE</scope>
    <source>
        <strain evidence="5">ARSEF 373</strain>
    </source>
</reference>
<evidence type="ECO:0000256" key="1">
    <source>
        <dbReference type="ARBA" id="ARBA00007953"/>
    </source>
</evidence>
<evidence type="ECO:0000256" key="2">
    <source>
        <dbReference type="ARBA" id="ARBA00023235"/>
    </source>
</evidence>
<feature type="domain" description="TRUD" evidence="4">
    <location>
        <begin position="465"/>
        <end position="709"/>
    </location>
</feature>
<dbReference type="SUPFAM" id="SSF55120">
    <property type="entry name" value="Pseudouridine synthase"/>
    <property type="match status" value="1"/>
</dbReference>
<dbReference type="InterPro" id="IPR001656">
    <property type="entry name" value="PsdUridine_synth_TruD"/>
</dbReference>
<dbReference type="PROSITE" id="PS50984">
    <property type="entry name" value="TRUD"/>
    <property type="match status" value="1"/>
</dbReference>